<feature type="active site" description="Proton acceptor" evidence="7 8">
    <location>
        <position position="24"/>
    </location>
</feature>
<dbReference type="GO" id="GO:0019631">
    <property type="term" value="P:quinate catabolic process"/>
    <property type="evidence" value="ECO:0007669"/>
    <property type="project" value="TreeGrafter"/>
</dbReference>
<feature type="binding site" evidence="7 9">
    <location>
        <position position="108"/>
    </location>
    <ligand>
        <name>substrate</name>
    </ligand>
</feature>
<dbReference type="GO" id="GO:0009073">
    <property type="term" value="P:aromatic amino acid family biosynthetic process"/>
    <property type="evidence" value="ECO:0007669"/>
    <property type="project" value="UniProtKB-KW"/>
</dbReference>
<dbReference type="InterPro" id="IPR001874">
    <property type="entry name" value="DHquinase_II"/>
</dbReference>
<evidence type="ECO:0000313" key="11">
    <source>
        <dbReference type="EMBL" id="AQY22025.1"/>
    </source>
</evidence>
<feature type="site" description="Transition state stabilizer" evidence="7 10">
    <location>
        <position position="19"/>
    </location>
</feature>
<dbReference type="NCBIfam" id="NF003805">
    <property type="entry name" value="PRK05395.1-2"/>
    <property type="match status" value="1"/>
</dbReference>
<evidence type="ECO:0000256" key="3">
    <source>
        <dbReference type="ARBA" id="ARBA00011037"/>
    </source>
</evidence>
<feature type="binding site" evidence="7 9">
    <location>
        <begin position="98"/>
        <end position="99"/>
    </location>
    <ligand>
        <name>substrate</name>
    </ligand>
</feature>
<evidence type="ECO:0000256" key="9">
    <source>
        <dbReference type="PIRSR" id="PIRSR001399-2"/>
    </source>
</evidence>
<comment type="similarity">
    <text evidence="3 7">Belongs to the type-II 3-dehydroquinase family.</text>
</comment>
<dbReference type="InterPro" id="IPR036441">
    <property type="entry name" value="DHquinase_II_sf"/>
</dbReference>
<evidence type="ECO:0000256" key="10">
    <source>
        <dbReference type="PIRSR" id="PIRSR001399-3"/>
    </source>
</evidence>
<dbReference type="Proteomes" id="UP000189883">
    <property type="component" value="Chromosome"/>
</dbReference>
<dbReference type="SUPFAM" id="SSF52304">
    <property type="entry name" value="Type II 3-dehydroquinate dehydratase"/>
    <property type="match status" value="1"/>
</dbReference>
<dbReference type="Pfam" id="PF01220">
    <property type="entry name" value="DHquinase_II"/>
    <property type="match status" value="1"/>
</dbReference>
<evidence type="ECO:0000256" key="5">
    <source>
        <dbReference type="ARBA" id="ARBA00012060"/>
    </source>
</evidence>
<comment type="subunit">
    <text evidence="4 7">Homododecamer.</text>
</comment>
<evidence type="ECO:0000313" key="12">
    <source>
        <dbReference type="Proteomes" id="UP000189883"/>
    </source>
</evidence>
<evidence type="ECO:0000256" key="8">
    <source>
        <dbReference type="PIRSR" id="PIRSR001399-1"/>
    </source>
</evidence>
<comment type="catalytic activity">
    <reaction evidence="1 7">
        <text>3-dehydroquinate = 3-dehydroshikimate + H2O</text>
        <dbReference type="Rhea" id="RHEA:21096"/>
        <dbReference type="ChEBI" id="CHEBI:15377"/>
        <dbReference type="ChEBI" id="CHEBI:16630"/>
        <dbReference type="ChEBI" id="CHEBI:32364"/>
        <dbReference type="EC" id="4.2.1.10"/>
    </reaction>
</comment>
<evidence type="ECO:0000256" key="2">
    <source>
        <dbReference type="ARBA" id="ARBA00004902"/>
    </source>
</evidence>
<dbReference type="CDD" id="cd00466">
    <property type="entry name" value="DHQase_II"/>
    <property type="match status" value="1"/>
</dbReference>
<organism evidence="11 12">
    <name type="scientific">Riemerella anatipestifer</name>
    <name type="common">Moraxella anatipestifer</name>
    <dbReference type="NCBI Taxonomy" id="34085"/>
    <lineage>
        <taxon>Bacteria</taxon>
        <taxon>Pseudomonadati</taxon>
        <taxon>Bacteroidota</taxon>
        <taxon>Flavobacteriia</taxon>
        <taxon>Flavobacteriales</taxon>
        <taxon>Weeksellaceae</taxon>
        <taxon>Riemerella</taxon>
    </lineage>
</organism>
<evidence type="ECO:0000256" key="1">
    <source>
        <dbReference type="ARBA" id="ARBA00001864"/>
    </source>
</evidence>
<dbReference type="Gene3D" id="3.40.50.9100">
    <property type="entry name" value="Dehydroquinase, class II"/>
    <property type="match status" value="1"/>
</dbReference>
<dbReference type="AlphaFoldDB" id="A0A1S7DSH4"/>
<name>A0A1S7DSH4_RIEAN</name>
<accession>A0A1S7DSH4</accession>
<sequence length="140" mass="15843">MMMKILIINGANLNLLGTREPEIYGNISMEEVLENLKEKFSAYEVDYFQSNLEGEIINRIQNEDYDALVINPGAFTHYSYAIADALKNLKKPKIEIHISNIYKREEFRQKSVTAAYTDGILSGFGIKGYQLAVAAVVDLM</sequence>
<reference evidence="11 12" key="1">
    <citation type="submission" date="2015-06" db="EMBL/GenBank/DDBJ databases">
        <title>R. anatipestifer strain HXb2 is the most virulent strain so far, and the genome sequence would help us uncover the pathogenesis.</title>
        <authorList>
            <person name="Hu Q."/>
            <person name="Qi J."/>
            <person name="Bo H."/>
            <person name="Liu G."/>
            <person name="Tao M."/>
            <person name="Ding Y."/>
            <person name="Xue Y."/>
        </authorList>
    </citation>
    <scope>NUCLEOTIDE SEQUENCE [LARGE SCALE GENOMIC DNA]</scope>
    <source>
        <strain evidence="11 12">HXb2</strain>
    </source>
</reference>
<comment type="pathway">
    <text evidence="2 7">Metabolic intermediate biosynthesis; chorismate biosynthesis; chorismate from D-erythrose 4-phosphate and phosphoenolpyruvate: step 3/7.</text>
</comment>
<comment type="function">
    <text evidence="7">Catalyzes a trans-dehydration via an enolate intermediate.</text>
</comment>
<dbReference type="GO" id="GO:0003855">
    <property type="term" value="F:3-dehydroquinate dehydratase activity"/>
    <property type="evidence" value="ECO:0007669"/>
    <property type="project" value="UniProtKB-UniRule"/>
</dbReference>
<dbReference type="PIRSF" id="PIRSF001399">
    <property type="entry name" value="DHquinase_II"/>
    <property type="match status" value="1"/>
</dbReference>
<proteinExistence type="inferred from homology"/>
<feature type="binding site" evidence="7 9">
    <location>
        <position position="84"/>
    </location>
    <ligand>
        <name>substrate</name>
    </ligand>
</feature>
<evidence type="ECO:0000256" key="4">
    <source>
        <dbReference type="ARBA" id="ARBA00011193"/>
    </source>
</evidence>
<dbReference type="PANTHER" id="PTHR21272">
    <property type="entry name" value="CATABOLIC 3-DEHYDROQUINASE"/>
    <property type="match status" value="1"/>
</dbReference>
<keyword evidence="7" id="KW-0057">Aromatic amino acid biosynthesis</keyword>
<dbReference type="UniPathway" id="UPA00053">
    <property type="reaction ID" value="UER00086"/>
</dbReference>
<dbReference type="GO" id="GO:0009423">
    <property type="term" value="P:chorismate biosynthetic process"/>
    <property type="evidence" value="ECO:0007669"/>
    <property type="project" value="UniProtKB-UniRule"/>
</dbReference>
<dbReference type="NCBIfam" id="TIGR01088">
    <property type="entry name" value="aroQ"/>
    <property type="match status" value="1"/>
</dbReference>
<feature type="binding site" evidence="7 9">
    <location>
        <position position="71"/>
    </location>
    <ligand>
        <name>substrate</name>
    </ligand>
</feature>
<keyword evidence="6 7" id="KW-0456">Lyase</keyword>
<feature type="active site" description="Proton donor" evidence="7 8">
    <location>
        <position position="97"/>
    </location>
</feature>
<dbReference type="PANTHER" id="PTHR21272:SF3">
    <property type="entry name" value="CATABOLIC 3-DEHYDROQUINASE"/>
    <property type="match status" value="1"/>
</dbReference>
<dbReference type="HAMAP" id="MF_00169">
    <property type="entry name" value="AroQ"/>
    <property type="match status" value="1"/>
</dbReference>
<dbReference type="NCBIfam" id="NF003807">
    <property type="entry name" value="PRK05395.1-4"/>
    <property type="match status" value="1"/>
</dbReference>
<evidence type="ECO:0000256" key="6">
    <source>
        <dbReference type="ARBA" id="ARBA00023239"/>
    </source>
</evidence>
<protein>
    <recommendedName>
        <fullName evidence="5 7">3-dehydroquinate dehydratase</fullName>
        <shortName evidence="7">3-dehydroquinase</shortName>
        <ecNumber evidence="5 7">4.2.1.10</ecNumber>
    </recommendedName>
    <alternativeName>
        <fullName evidence="7">Type II DHQase</fullName>
    </alternativeName>
</protein>
<dbReference type="GO" id="GO:0008652">
    <property type="term" value="P:amino acid biosynthetic process"/>
    <property type="evidence" value="ECO:0007669"/>
    <property type="project" value="UniProtKB-KW"/>
</dbReference>
<gene>
    <name evidence="7 11" type="primary">aroQ</name>
    <name evidence="11" type="ORF">AB406_1076</name>
</gene>
<keyword evidence="7" id="KW-0028">Amino-acid biosynthesis</keyword>
<evidence type="ECO:0000256" key="7">
    <source>
        <dbReference type="HAMAP-Rule" id="MF_00169"/>
    </source>
</evidence>
<dbReference type="EMBL" id="CP011859">
    <property type="protein sequence ID" value="AQY22025.1"/>
    <property type="molecule type" value="Genomic_DNA"/>
</dbReference>
<feature type="binding site" evidence="7 9">
    <location>
        <position position="77"/>
    </location>
    <ligand>
        <name>substrate</name>
    </ligand>
</feature>
<dbReference type="EC" id="4.2.1.10" evidence="5 7"/>